<keyword evidence="2" id="KW-1185">Reference proteome</keyword>
<dbReference type="AlphaFoldDB" id="A0A5B7CII3"/>
<sequence length="67" mass="7665">MVYTPFAVLERSQQVNKLLEAAGGTGSKHMEVRTGMDNHYTTLLMSMVLDRKLLRTPHTEERGRTIF</sequence>
<dbReference type="EMBL" id="VSRR010000072">
    <property type="protein sequence ID" value="MPC09502.1"/>
    <property type="molecule type" value="Genomic_DNA"/>
</dbReference>
<evidence type="ECO:0000313" key="1">
    <source>
        <dbReference type="EMBL" id="MPC09502.1"/>
    </source>
</evidence>
<protein>
    <submittedName>
        <fullName evidence="1">Uncharacterized protein</fullName>
    </submittedName>
</protein>
<evidence type="ECO:0000313" key="2">
    <source>
        <dbReference type="Proteomes" id="UP000324222"/>
    </source>
</evidence>
<dbReference type="Proteomes" id="UP000324222">
    <property type="component" value="Unassembled WGS sequence"/>
</dbReference>
<organism evidence="1 2">
    <name type="scientific">Portunus trituberculatus</name>
    <name type="common">Swimming crab</name>
    <name type="synonym">Neptunus trituberculatus</name>
    <dbReference type="NCBI Taxonomy" id="210409"/>
    <lineage>
        <taxon>Eukaryota</taxon>
        <taxon>Metazoa</taxon>
        <taxon>Ecdysozoa</taxon>
        <taxon>Arthropoda</taxon>
        <taxon>Crustacea</taxon>
        <taxon>Multicrustacea</taxon>
        <taxon>Malacostraca</taxon>
        <taxon>Eumalacostraca</taxon>
        <taxon>Eucarida</taxon>
        <taxon>Decapoda</taxon>
        <taxon>Pleocyemata</taxon>
        <taxon>Brachyura</taxon>
        <taxon>Eubrachyura</taxon>
        <taxon>Portunoidea</taxon>
        <taxon>Portunidae</taxon>
        <taxon>Portuninae</taxon>
        <taxon>Portunus</taxon>
    </lineage>
</organism>
<reference evidence="1 2" key="1">
    <citation type="submission" date="2019-05" db="EMBL/GenBank/DDBJ databases">
        <title>Another draft genome of Portunus trituberculatus and its Hox gene families provides insights of decapod evolution.</title>
        <authorList>
            <person name="Jeong J.-H."/>
            <person name="Song I."/>
            <person name="Kim S."/>
            <person name="Choi T."/>
            <person name="Kim D."/>
            <person name="Ryu S."/>
            <person name="Kim W."/>
        </authorList>
    </citation>
    <scope>NUCLEOTIDE SEQUENCE [LARGE SCALE GENOMIC DNA]</scope>
    <source>
        <tissue evidence="1">Muscle</tissue>
    </source>
</reference>
<name>A0A5B7CII3_PORTR</name>
<gene>
    <name evidence="1" type="ORF">E2C01_002114</name>
</gene>
<accession>A0A5B7CII3</accession>
<comment type="caution">
    <text evidence="1">The sequence shown here is derived from an EMBL/GenBank/DDBJ whole genome shotgun (WGS) entry which is preliminary data.</text>
</comment>
<proteinExistence type="predicted"/>